<name>A0A2S9PY49_9ACTN</name>
<accession>A0A2S9PY49</accession>
<proteinExistence type="predicted"/>
<reference evidence="1 2" key="1">
    <citation type="submission" date="2018-03" db="EMBL/GenBank/DDBJ databases">
        <title>Novel Streptomyces sp. from soil.</title>
        <authorList>
            <person name="Tan G.Y.A."/>
            <person name="Lee Z.Y."/>
        </authorList>
    </citation>
    <scope>NUCLEOTIDE SEQUENCE [LARGE SCALE GENOMIC DNA]</scope>
    <source>
        <strain evidence="1 2">ST5x</strain>
    </source>
</reference>
<organism evidence="1 2">
    <name type="scientific">Streptomyces solincola</name>
    <dbReference type="NCBI Taxonomy" id="2100817"/>
    <lineage>
        <taxon>Bacteria</taxon>
        <taxon>Bacillati</taxon>
        <taxon>Actinomycetota</taxon>
        <taxon>Actinomycetes</taxon>
        <taxon>Kitasatosporales</taxon>
        <taxon>Streptomycetaceae</taxon>
        <taxon>Streptomyces</taxon>
    </lineage>
</organism>
<protein>
    <submittedName>
        <fullName evidence="1">Uncharacterized protein</fullName>
    </submittedName>
</protein>
<dbReference type="RefSeq" id="WP_105868482.1">
    <property type="nucleotide sequence ID" value="NZ_PVLV01000121.1"/>
</dbReference>
<dbReference type="EMBL" id="PVLV01000121">
    <property type="protein sequence ID" value="PRH79366.1"/>
    <property type="molecule type" value="Genomic_DNA"/>
</dbReference>
<comment type="caution">
    <text evidence="1">The sequence shown here is derived from an EMBL/GenBank/DDBJ whole genome shotgun (WGS) entry which is preliminary data.</text>
</comment>
<keyword evidence="2" id="KW-1185">Reference proteome</keyword>
<dbReference type="AlphaFoldDB" id="A0A2S9PY49"/>
<gene>
    <name evidence="1" type="ORF">C6N75_09790</name>
</gene>
<evidence type="ECO:0000313" key="1">
    <source>
        <dbReference type="EMBL" id="PRH79366.1"/>
    </source>
</evidence>
<sequence>MSIEESYVARCSMCGDYMDSLGLPVGSAFDARVFRTWATADKALADAGWHDGHNGDYARCTCGQQPHTNRCRKVAPRLVPLCPPCRSAEPKRVNP</sequence>
<dbReference type="Proteomes" id="UP000239322">
    <property type="component" value="Unassembled WGS sequence"/>
</dbReference>
<evidence type="ECO:0000313" key="2">
    <source>
        <dbReference type="Proteomes" id="UP000239322"/>
    </source>
</evidence>